<sequence>MVQDQRCQLRREESRQKKERYRSERVLQTFKSTVEVITPHSSRVMSPGQKPLASTDSGSPFPVQFSITPLSSWYHPSMIGASTSSQYYAEPAFSEHRTPSTYLLSQSEPYSASQDIPPSDLDVKYYSQPNLNRREGTSSREPGAPISQLGKKVCVCPYISSGLLVVAESDS</sequence>
<accession>A0A151MLE9</accession>
<protein>
    <submittedName>
        <fullName evidence="2">Uncharacterized protein</fullName>
    </submittedName>
</protein>
<feature type="region of interest" description="Disordered" evidence="1">
    <location>
        <begin position="1"/>
        <end position="20"/>
    </location>
</feature>
<gene>
    <name evidence="2" type="ORF">Y1Q_0020759</name>
</gene>
<feature type="region of interest" description="Disordered" evidence="1">
    <location>
        <begin position="98"/>
        <end position="146"/>
    </location>
</feature>
<feature type="compositionally biased region" description="Basic and acidic residues" evidence="1">
    <location>
        <begin position="7"/>
        <end position="20"/>
    </location>
</feature>
<evidence type="ECO:0000256" key="1">
    <source>
        <dbReference type="SAM" id="MobiDB-lite"/>
    </source>
</evidence>
<evidence type="ECO:0000313" key="3">
    <source>
        <dbReference type="Proteomes" id="UP000050525"/>
    </source>
</evidence>
<comment type="caution">
    <text evidence="2">The sequence shown here is derived from an EMBL/GenBank/DDBJ whole genome shotgun (WGS) entry which is preliminary data.</text>
</comment>
<feature type="compositionally biased region" description="Polar residues" evidence="1">
    <location>
        <begin position="99"/>
        <end position="116"/>
    </location>
</feature>
<name>A0A151MLE9_ALLMI</name>
<reference evidence="2 3" key="1">
    <citation type="journal article" date="2012" name="Genome Biol.">
        <title>Sequencing three crocodilian genomes to illuminate the evolution of archosaurs and amniotes.</title>
        <authorList>
            <person name="St John J.A."/>
            <person name="Braun E.L."/>
            <person name="Isberg S.R."/>
            <person name="Miles L.G."/>
            <person name="Chong A.Y."/>
            <person name="Gongora J."/>
            <person name="Dalzell P."/>
            <person name="Moran C."/>
            <person name="Bed'hom B."/>
            <person name="Abzhanov A."/>
            <person name="Burgess S.C."/>
            <person name="Cooksey A.M."/>
            <person name="Castoe T.A."/>
            <person name="Crawford N.G."/>
            <person name="Densmore L.D."/>
            <person name="Drew J.C."/>
            <person name="Edwards S.V."/>
            <person name="Faircloth B.C."/>
            <person name="Fujita M.K."/>
            <person name="Greenwold M.J."/>
            <person name="Hoffmann F.G."/>
            <person name="Howard J.M."/>
            <person name="Iguchi T."/>
            <person name="Janes D.E."/>
            <person name="Khan S.Y."/>
            <person name="Kohno S."/>
            <person name="de Koning A.J."/>
            <person name="Lance S.L."/>
            <person name="McCarthy F.M."/>
            <person name="McCormack J.E."/>
            <person name="Merchant M.E."/>
            <person name="Peterson D.G."/>
            <person name="Pollock D.D."/>
            <person name="Pourmand N."/>
            <person name="Raney B.J."/>
            <person name="Roessler K.A."/>
            <person name="Sanford J.R."/>
            <person name="Sawyer R.H."/>
            <person name="Schmidt C.J."/>
            <person name="Triplett E.W."/>
            <person name="Tuberville T.D."/>
            <person name="Venegas-Anaya M."/>
            <person name="Howard J.T."/>
            <person name="Jarvis E.D."/>
            <person name="Guillette L.J.Jr."/>
            <person name="Glenn T.C."/>
            <person name="Green R.E."/>
            <person name="Ray D.A."/>
        </authorList>
    </citation>
    <scope>NUCLEOTIDE SEQUENCE [LARGE SCALE GENOMIC DNA]</scope>
    <source>
        <strain evidence="2">KSC_2009_1</strain>
    </source>
</reference>
<organism evidence="2 3">
    <name type="scientific">Alligator mississippiensis</name>
    <name type="common">American alligator</name>
    <dbReference type="NCBI Taxonomy" id="8496"/>
    <lineage>
        <taxon>Eukaryota</taxon>
        <taxon>Metazoa</taxon>
        <taxon>Chordata</taxon>
        <taxon>Craniata</taxon>
        <taxon>Vertebrata</taxon>
        <taxon>Euteleostomi</taxon>
        <taxon>Archelosauria</taxon>
        <taxon>Archosauria</taxon>
        <taxon>Crocodylia</taxon>
        <taxon>Alligatoridae</taxon>
        <taxon>Alligatorinae</taxon>
        <taxon>Alligator</taxon>
    </lineage>
</organism>
<evidence type="ECO:0000313" key="2">
    <source>
        <dbReference type="EMBL" id="KYO25377.1"/>
    </source>
</evidence>
<feature type="region of interest" description="Disordered" evidence="1">
    <location>
        <begin position="38"/>
        <end position="59"/>
    </location>
</feature>
<dbReference type="EMBL" id="AKHW03005800">
    <property type="protein sequence ID" value="KYO25377.1"/>
    <property type="molecule type" value="Genomic_DNA"/>
</dbReference>
<dbReference type="AlphaFoldDB" id="A0A151MLE9"/>
<dbReference type="Proteomes" id="UP000050525">
    <property type="component" value="Unassembled WGS sequence"/>
</dbReference>
<keyword evidence="3" id="KW-1185">Reference proteome</keyword>
<dbReference type="STRING" id="8496.A0A151MLE9"/>
<proteinExistence type="predicted"/>